<feature type="compositionally biased region" description="Polar residues" evidence="7">
    <location>
        <begin position="125"/>
        <end position="141"/>
    </location>
</feature>
<evidence type="ECO:0000256" key="5">
    <source>
        <dbReference type="ARBA" id="ARBA00022839"/>
    </source>
</evidence>
<dbReference type="InterPro" id="IPR036397">
    <property type="entry name" value="RNaseH_sf"/>
</dbReference>
<feature type="compositionally biased region" description="Basic and acidic residues" evidence="7">
    <location>
        <begin position="17"/>
        <end position="26"/>
    </location>
</feature>
<dbReference type="InterPro" id="IPR012337">
    <property type="entry name" value="RNaseH-like_sf"/>
</dbReference>
<comment type="similarity">
    <text evidence="2">Belongs to the REXO1/REXO3 family.</text>
</comment>
<dbReference type="AlphaFoldDB" id="A0A438NFW4"/>
<evidence type="ECO:0000259" key="8">
    <source>
        <dbReference type="SMART" id="SM00479"/>
    </source>
</evidence>
<evidence type="ECO:0000256" key="1">
    <source>
        <dbReference type="ARBA" id="ARBA00004123"/>
    </source>
</evidence>
<dbReference type="Gene3D" id="3.30.420.10">
    <property type="entry name" value="Ribonuclease H-like superfamily/Ribonuclease H"/>
    <property type="match status" value="1"/>
</dbReference>
<evidence type="ECO:0000256" key="2">
    <source>
        <dbReference type="ARBA" id="ARBA00006357"/>
    </source>
</evidence>
<dbReference type="VEuPathDB" id="FungiDB:PV10_07168"/>
<evidence type="ECO:0000256" key="3">
    <source>
        <dbReference type="ARBA" id="ARBA00022722"/>
    </source>
</evidence>
<reference evidence="9 10" key="1">
    <citation type="submission" date="2017-03" db="EMBL/GenBank/DDBJ databases">
        <title>Genomes of endolithic fungi from Antarctica.</title>
        <authorList>
            <person name="Coleine C."/>
            <person name="Masonjones S."/>
            <person name="Stajich J.E."/>
        </authorList>
    </citation>
    <scope>NUCLEOTIDE SEQUENCE [LARGE SCALE GENOMIC DNA]</scope>
    <source>
        <strain evidence="9 10">CCFEE 6314</strain>
    </source>
</reference>
<feature type="region of interest" description="Disordered" evidence="7">
    <location>
        <begin position="1"/>
        <end position="51"/>
    </location>
</feature>
<dbReference type="Proteomes" id="UP000288859">
    <property type="component" value="Unassembled WGS sequence"/>
</dbReference>
<evidence type="ECO:0000256" key="6">
    <source>
        <dbReference type="ARBA" id="ARBA00023242"/>
    </source>
</evidence>
<keyword evidence="6" id="KW-0539">Nucleus</keyword>
<evidence type="ECO:0000313" key="10">
    <source>
        <dbReference type="Proteomes" id="UP000288859"/>
    </source>
</evidence>
<dbReference type="InterPro" id="IPR013520">
    <property type="entry name" value="Ribonucl_H"/>
</dbReference>
<feature type="compositionally biased region" description="Polar residues" evidence="7">
    <location>
        <begin position="552"/>
        <end position="561"/>
    </location>
</feature>
<feature type="compositionally biased region" description="Basic and acidic residues" evidence="7">
    <location>
        <begin position="190"/>
        <end position="202"/>
    </location>
</feature>
<feature type="region of interest" description="Disordered" evidence="7">
    <location>
        <begin position="608"/>
        <end position="648"/>
    </location>
</feature>
<dbReference type="GO" id="GO:0003676">
    <property type="term" value="F:nucleic acid binding"/>
    <property type="evidence" value="ECO:0007669"/>
    <property type="project" value="InterPro"/>
</dbReference>
<accession>A0A438NFW4</accession>
<evidence type="ECO:0000256" key="4">
    <source>
        <dbReference type="ARBA" id="ARBA00022801"/>
    </source>
</evidence>
<comment type="caution">
    <text evidence="9">The sequence shown here is derived from an EMBL/GenBank/DDBJ whole genome shotgun (WGS) entry which is preliminary data.</text>
</comment>
<proteinExistence type="inferred from homology"/>
<dbReference type="SUPFAM" id="SSF53098">
    <property type="entry name" value="Ribonuclease H-like"/>
    <property type="match status" value="1"/>
</dbReference>
<dbReference type="OrthoDB" id="206335at2759"/>
<evidence type="ECO:0000313" key="9">
    <source>
        <dbReference type="EMBL" id="RVX74624.1"/>
    </source>
</evidence>
<dbReference type="PANTHER" id="PTHR12801:SF115">
    <property type="entry name" value="FI18136P1-RELATED"/>
    <property type="match status" value="1"/>
</dbReference>
<keyword evidence="3" id="KW-0540">Nuclease</keyword>
<evidence type="ECO:0000256" key="7">
    <source>
        <dbReference type="SAM" id="MobiDB-lite"/>
    </source>
</evidence>
<feature type="compositionally biased region" description="Low complexity" evidence="7">
    <location>
        <begin position="619"/>
        <end position="641"/>
    </location>
</feature>
<comment type="subcellular location">
    <subcellularLocation>
        <location evidence="1">Nucleus</location>
    </subcellularLocation>
</comment>
<feature type="region of interest" description="Disordered" evidence="7">
    <location>
        <begin position="183"/>
        <end position="206"/>
    </location>
</feature>
<dbReference type="GO" id="GO:0004527">
    <property type="term" value="F:exonuclease activity"/>
    <property type="evidence" value="ECO:0007669"/>
    <property type="project" value="UniProtKB-KW"/>
</dbReference>
<dbReference type="InterPro" id="IPR034922">
    <property type="entry name" value="REX1-like_exo"/>
</dbReference>
<keyword evidence="5" id="KW-0269">Exonuclease</keyword>
<dbReference type="InterPro" id="IPR047021">
    <property type="entry name" value="REXO1/3/4-like"/>
</dbReference>
<feature type="compositionally biased region" description="Basic and acidic residues" evidence="7">
    <location>
        <begin position="34"/>
        <end position="45"/>
    </location>
</feature>
<dbReference type="FunFam" id="3.30.420.10:FF:000019">
    <property type="entry name" value="RNA exonuclease NEF-sp"/>
    <property type="match status" value="1"/>
</dbReference>
<feature type="compositionally biased region" description="Low complexity" evidence="7">
    <location>
        <begin position="515"/>
        <end position="536"/>
    </location>
</feature>
<sequence>MTELEPTFNGPDDTADGDWHLVESKSNRSRKRRKIDDAPFDHRSNDQTSIRTVQPGISFHANKPSQIQAKALQELVLYVLADGVAPTWLAVRNKEHIDKVVVLMVPGLDKQTLERSKAIAHGDPTTGSPKAYSHQSQSSSPPDVPGSTPDASHTSWFAQNIVPVKGPGDSGTTKVHSPLHALLISPSQEQKQRNNSTDDRPFHSSRTHISSFIHSSDDLREAEYPIHPAAFDTPRDAHLEQDRRESTFQSASSGWVDTNVPHFDASRIPPSPKLVRHSQSLVDELKPYSLDCEMVLTDDDKYSLARISILNWHGKTILDKYVKPSLPIKNYFTQYSGITPEHLADVQTTLQDIQTELLSLLTPDSILLGHSLDSDLNALKLTHPYIIDTSIIYPHPRGLPLRSSLKFLANRYLKREIQKGGANGHDSVEDARAVLDLVRLKCEKGSKWGTLDANGESIFRRIARAKRPDGRERQSAFIEYGTPERGLGREATFKIACEDDDQIIQGVLRAAHGDTAASDAPSTLSTATTTTTTTESNSNKPSSNAEQDEPPESTTTPQQHPTVIPPGGVDFIWARLHELESIRGWNTPPPPLPENPTAADLAFSLPSRDHQQEAATNGTQSHTPSIPSTSTSTSSPKANPPLEDTNASNTLDKTIHLTLQRIQKLYTSLPARTLVIIYSGTGDMRPYLKLQQLHAQYRKEFKVKNWDRLSVKWTDVEQQALRSACDRARRGVAAMGITG</sequence>
<dbReference type="SMART" id="SM00479">
    <property type="entry name" value="EXOIII"/>
    <property type="match status" value="1"/>
</dbReference>
<protein>
    <recommendedName>
        <fullName evidence="8">Exonuclease domain-containing protein</fullName>
    </recommendedName>
</protein>
<feature type="region of interest" description="Disordered" evidence="7">
    <location>
        <begin position="514"/>
        <end position="568"/>
    </location>
</feature>
<dbReference type="PANTHER" id="PTHR12801">
    <property type="entry name" value="RNA EXONUCLEASE REXO1 / RECO3 FAMILY MEMBER-RELATED"/>
    <property type="match status" value="1"/>
</dbReference>
<feature type="domain" description="Exonuclease" evidence="8">
    <location>
        <begin position="286"/>
        <end position="447"/>
    </location>
</feature>
<dbReference type="GO" id="GO:0005634">
    <property type="term" value="C:nucleus"/>
    <property type="evidence" value="ECO:0007669"/>
    <property type="project" value="UniProtKB-SubCell"/>
</dbReference>
<keyword evidence="4" id="KW-0378">Hydrolase</keyword>
<feature type="region of interest" description="Disordered" evidence="7">
    <location>
        <begin position="119"/>
        <end position="153"/>
    </location>
</feature>
<dbReference type="EMBL" id="NAJM01000004">
    <property type="protein sequence ID" value="RVX74624.1"/>
    <property type="molecule type" value="Genomic_DNA"/>
</dbReference>
<dbReference type="CDD" id="cd06145">
    <property type="entry name" value="REX1_like"/>
    <property type="match status" value="1"/>
</dbReference>
<dbReference type="Pfam" id="PF00929">
    <property type="entry name" value="RNase_T"/>
    <property type="match status" value="1"/>
</dbReference>
<organism evidence="9 10">
    <name type="scientific">Exophiala mesophila</name>
    <name type="common">Black yeast-like fungus</name>
    <dbReference type="NCBI Taxonomy" id="212818"/>
    <lineage>
        <taxon>Eukaryota</taxon>
        <taxon>Fungi</taxon>
        <taxon>Dikarya</taxon>
        <taxon>Ascomycota</taxon>
        <taxon>Pezizomycotina</taxon>
        <taxon>Eurotiomycetes</taxon>
        <taxon>Chaetothyriomycetidae</taxon>
        <taxon>Chaetothyriales</taxon>
        <taxon>Herpotrichiellaceae</taxon>
        <taxon>Exophiala</taxon>
    </lineage>
</organism>
<name>A0A438NFW4_EXOME</name>
<gene>
    <name evidence="9" type="ORF">B0A52_01750</name>
</gene>